<evidence type="ECO:0000259" key="1">
    <source>
        <dbReference type="Pfam" id="PF24712"/>
    </source>
</evidence>
<evidence type="ECO:0000313" key="2">
    <source>
        <dbReference type="EMBL" id="WIX98423.1"/>
    </source>
</evidence>
<evidence type="ECO:0000313" key="3">
    <source>
        <dbReference type="Proteomes" id="UP001239397"/>
    </source>
</evidence>
<feature type="domain" description="YxiG-like" evidence="1">
    <location>
        <begin position="6"/>
        <end position="40"/>
    </location>
</feature>
<reference evidence="2 3" key="1">
    <citation type="submission" date="2023-06" db="EMBL/GenBank/DDBJ databases">
        <authorList>
            <person name="Oyuntsetseg B."/>
            <person name="Kim S.B."/>
        </authorList>
    </citation>
    <scope>NUCLEOTIDE SEQUENCE [LARGE SCALE GENOMIC DNA]</scope>
    <source>
        <strain evidence="2 3">4-36</strain>
    </source>
</reference>
<organism evidence="2 3">
    <name type="scientific">Amycolatopsis mongoliensis</name>
    <dbReference type="NCBI Taxonomy" id="715475"/>
    <lineage>
        <taxon>Bacteria</taxon>
        <taxon>Bacillati</taxon>
        <taxon>Actinomycetota</taxon>
        <taxon>Actinomycetes</taxon>
        <taxon>Pseudonocardiales</taxon>
        <taxon>Pseudonocardiaceae</taxon>
        <taxon>Amycolatopsis</taxon>
    </lineage>
</organism>
<protein>
    <recommendedName>
        <fullName evidence="1">YxiG-like domain-containing protein</fullName>
    </recommendedName>
</protein>
<name>A0A9Y2NE82_9PSEU</name>
<dbReference type="Proteomes" id="UP001239397">
    <property type="component" value="Chromosome"/>
</dbReference>
<dbReference type="RefSeq" id="WP_285994908.1">
    <property type="nucleotide sequence ID" value="NZ_CP127295.1"/>
</dbReference>
<gene>
    <name evidence="2" type="ORF">QRX60_30695</name>
</gene>
<dbReference type="AlphaFoldDB" id="A0A9Y2NE82"/>
<keyword evidence="3" id="KW-1185">Reference proteome</keyword>
<proteinExistence type="predicted"/>
<dbReference type="InterPro" id="IPR058188">
    <property type="entry name" value="YxiG-like"/>
</dbReference>
<dbReference type="Pfam" id="PF24712">
    <property type="entry name" value="YxiG_2"/>
    <property type="match status" value="1"/>
</dbReference>
<sequence length="49" mass="5422">MDVQQIHEALIETNSHSISLVFSDLSVGRVERGYSPFTVQDDQTEAGTL</sequence>
<dbReference type="EMBL" id="CP127295">
    <property type="protein sequence ID" value="WIX98423.1"/>
    <property type="molecule type" value="Genomic_DNA"/>
</dbReference>
<dbReference type="KEGG" id="amog:QRX60_30695"/>
<accession>A0A9Y2NE82</accession>